<dbReference type="OrthoDB" id="9771229at2"/>
<accession>A0A1M6GSC6</accession>
<evidence type="ECO:0000256" key="1">
    <source>
        <dbReference type="ARBA" id="ARBA00001968"/>
    </source>
</evidence>
<evidence type="ECO:0000313" key="8">
    <source>
        <dbReference type="EMBL" id="SHJ12853.1"/>
    </source>
</evidence>
<evidence type="ECO:0000256" key="5">
    <source>
        <dbReference type="ARBA" id="ARBA00035648"/>
    </source>
</evidence>
<evidence type="ECO:0000256" key="2">
    <source>
        <dbReference type="ARBA" id="ARBA00022722"/>
    </source>
</evidence>
<dbReference type="RefSeq" id="WP_110940567.1">
    <property type="nucleotide sequence ID" value="NZ_FQZV01000015.1"/>
</dbReference>
<dbReference type="Pfam" id="PF03755">
    <property type="entry name" value="YicC-like_N"/>
    <property type="match status" value="1"/>
</dbReference>
<evidence type="ECO:0000259" key="7">
    <source>
        <dbReference type="Pfam" id="PF08340"/>
    </source>
</evidence>
<dbReference type="STRING" id="1121919.SAMN02745975_01332"/>
<keyword evidence="2" id="KW-0540">Nuclease</keyword>
<feature type="domain" description="Endoribonuclease YicC-like N-terminal" evidence="6">
    <location>
        <begin position="2"/>
        <end position="156"/>
    </location>
</feature>
<keyword evidence="9" id="KW-1185">Reference proteome</keyword>
<evidence type="ECO:0000313" key="9">
    <source>
        <dbReference type="Proteomes" id="UP000184536"/>
    </source>
</evidence>
<feature type="domain" description="Endoribonuclease YicC-like C-terminal" evidence="7">
    <location>
        <begin position="173"/>
        <end position="293"/>
    </location>
</feature>
<sequence length="293" mass="33979">MIRSMTGFGRGEASDNVRQFVVEMKSVNHRYNDIVVRMPKRLSYLEEKVKELVKDEIKRGRVELYISLENIGEGDTDIALNLPLTQKYLNCLREIQNQFQVTDDISVSLLAKFPDVIKIETAEEDEDQMWLGLKDASLKALKLLMNMRSDEGKKLAEDIENRCAYIADIIKAVEKRAPQVVLEYKEKLRERINELLEDSIQLDESRLNTEVVIYADKSSITEEIVRLNSHIYQLKKALKENQPVGRKLDFLIQEMNREVNTIGSKSNDLEIVNHVVELKSELEKIREQVQNIE</sequence>
<dbReference type="EMBL" id="FQZV01000015">
    <property type="protein sequence ID" value="SHJ12853.1"/>
    <property type="molecule type" value="Genomic_DNA"/>
</dbReference>
<comment type="cofactor">
    <cofactor evidence="1">
        <name>a divalent metal cation</name>
        <dbReference type="ChEBI" id="CHEBI:60240"/>
    </cofactor>
</comment>
<dbReference type="PANTHER" id="PTHR30636:SF3">
    <property type="entry name" value="UPF0701 PROTEIN YICC"/>
    <property type="match status" value="1"/>
</dbReference>
<dbReference type="NCBIfam" id="TIGR00255">
    <property type="entry name" value="YicC/YloC family endoribonuclease"/>
    <property type="match status" value="1"/>
</dbReference>
<name>A0A1M6GSC6_9FIRM</name>
<reference evidence="9" key="1">
    <citation type="submission" date="2016-11" db="EMBL/GenBank/DDBJ databases">
        <authorList>
            <person name="Varghese N."/>
            <person name="Submissions S."/>
        </authorList>
    </citation>
    <scope>NUCLEOTIDE SEQUENCE [LARGE SCALE GENOMIC DNA]</scope>
    <source>
        <strain evidence="9">DSM 17957</strain>
    </source>
</reference>
<dbReference type="Proteomes" id="UP000184536">
    <property type="component" value="Unassembled WGS sequence"/>
</dbReference>
<keyword evidence="4" id="KW-0378">Hydrolase</keyword>
<evidence type="ECO:0000259" key="6">
    <source>
        <dbReference type="Pfam" id="PF03755"/>
    </source>
</evidence>
<dbReference type="InterPro" id="IPR005229">
    <property type="entry name" value="YicC/YloC-like"/>
</dbReference>
<dbReference type="GO" id="GO:0004521">
    <property type="term" value="F:RNA endonuclease activity"/>
    <property type="evidence" value="ECO:0007669"/>
    <property type="project" value="InterPro"/>
</dbReference>
<dbReference type="GO" id="GO:0016787">
    <property type="term" value="F:hydrolase activity"/>
    <property type="evidence" value="ECO:0007669"/>
    <property type="project" value="UniProtKB-KW"/>
</dbReference>
<dbReference type="InterPro" id="IPR013527">
    <property type="entry name" value="YicC-like_N"/>
</dbReference>
<protein>
    <submittedName>
        <fullName evidence="8">TIGR00255 family protein</fullName>
    </submittedName>
</protein>
<dbReference type="Pfam" id="PF08340">
    <property type="entry name" value="YicC-like_C"/>
    <property type="match status" value="1"/>
</dbReference>
<comment type="similarity">
    <text evidence="5">Belongs to the YicC/YloC family.</text>
</comment>
<evidence type="ECO:0000256" key="3">
    <source>
        <dbReference type="ARBA" id="ARBA00022759"/>
    </source>
</evidence>
<dbReference type="InterPro" id="IPR013551">
    <property type="entry name" value="YicC-like_C"/>
</dbReference>
<dbReference type="PANTHER" id="PTHR30636">
    <property type="entry name" value="UPF0701 PROTEIN YICC"/>
    <property type="match status" value="1"/>
</dbReference>
<keyword evidence="3" id="KW-0255">Endonuclease</keyword>
<gene>
    <name evidence="8" type="ORF">SAMN02745975_01332</name>
</gene>
<evidence type="ECO:0000256" key="4">
    <source>
        <dbReference type="ARBA" id="ARBA00022801"/>
    </source>
</evidence>
<organism evidence="8 9">
    <name type="scientific">Geosporobacter subterraneus DSM 17957</name>
    <dbReference type="NCBI Taxonomy" id="1121919"/>
    <lineage>
        <taxon>Bacteria</taxon>
        <taxon>Bacillati</taxon>
        <taxon>Bacillota</taxon>
        <taxon>Clostridia</taxon>
        <taxon>Peptostreptococcales</taxon>
        <taxon>Thermotaleaceae</taxon>
        <taxon>Geosporobacter</taxon>
    </lineage>
</organism>
<dbReference type="AlphaFoldDB" id="A0A1M6GSC6"/>
<proteinExistence type="inferred from homology"/>